<feature type="binding site" evidence="18">
    <location>
        <position position="59"/>
    </location>
    <ligand>
        <name>K(+)</name>
        <dbReference type="ChEBI" id="CHEBI:29103"/>
    </ligand>
</feature>
<feature type="binding site" evidence="17">
    <location>
        <begin position="411"/>
        <end position="415"/>
    </location>
    <ligand>
        <name>AMP</name>
        <dbReference type="ChEBI" id="CHEBI:456215"/>
    </ligand>
</feature>
<accession>A0ABT1AVZ4</accession>
<dbReference type="Proteomes" id="UP001206312">
    <property type="component" value="Unassembled WGS sequence"/>
</dbReference>
<evidence type="ECO:0000256" key="8">
    <source>
        <dbReference type="ARBA" id="ARBA00022857"/>
    </source>
</evidence>
<keyword evidence="8 17" id="KW-0521">NADP</keyword>
<feature type="binding site" evidence="17">
    <location>
        <position position="325"/>
    </location>
    <ligand>
        <name>(6S)-NADPHX</name>
        <dbReference type="ChEBI" id="CHEBI:64076"/>
    </ligand>
</feature>
<comment type="similarity">
    <text evidence="3 19">In the N-terminal section; belongs to the NnrE/AIBP family.</text>
</comment>
<evidence type="ECO:0000256" key="15">
    <source>
        <dbReference type="ARBA" id="ARBA00048238"/>
    </source>
</evidence>
<keyword evidence="5 18" id="KW-0479">Metal-binding</keyword>
<evidence type="ECO:0000256" key="6">
    <source>
        <dbReference type="ARBA" id="ARBA00022741"/>
    </source>
</evidence>
<evidence type="ECO:0000259" key="21">
    <source>
        <dbReference type="PROSITE" id="PS51385"/>
    </source>
</evidence>
<evidence type="ECO:0000256" key="4">
    <source>
        <dbReference type="ARBA" id="ARBA00009524"/>
    </source>
</evidence>
<dbReference type="PROSITE" id="PS01050">
    <property type="entry name" value="YJEF_C_2"/>
    <property type="match status" value="1"/>
</dbReference>
<dbReference type="Pfam" id="PF03853">
    <property type="entry name" value="YjeF_N"/>
    <property type="match status" value="1"/>
</dbReference>
<evidence type="ECO:0000256" key="14">
    <source>
        <dbReference type="ARBA" id="ARBA00025153"/>
    </source>
</evidence>
<evidence type="ECO:0000256" key="19">
    <source>
        <dbReference type="PIRNR" id="PIRNR017184"/>
    </source>
</evidence>
<comment type="similarity">
    <text evidence="18">Belongs to the NnrE/AIBP family.</text>
</comment>
<comment type="similarity">
    <text evidence="4 19">In the C-terminal section; belongs to the NnrD/CARKD family.</text>
</comment>
<comment type="catalytic activity">
    <reaction evidence="16 17 19">
        <text>(6S)-NADPHX + ADP = AMP + phosphate + NADPH + H(+)</text>
        <dbReference type="Rhea" id="RHEA:32235"/>
        <dbReference type="ChEBI" id="CHEBI:15378"/>
        <dbReference type="ChEBI" id="CHEBI:43474"/>
        <dbReference type="ChEBI" id="CHEBI:57783"/>
        <dbReference type="ChEBI" id="CHEBI:64076"/>
        <dbReference type="ChEBI" id="CHEBI:456215"/>
        <dbReference type="ChEBI" id="CHEBI:456216"/>
        <dbReference type="EC" id="4.2.1.136"/>
    </reaction>
</comment>
<dbReference type="PROSITE" id="PS51383">
    <property type="entry name" value="YJEF_C_3"/>
    <property type="match status" value="1"/>
</dbReference>
<evidence type="ECO:0000256" key="9">
    <source>
        <dbReference type="ARBA" id="ARBA00022958"/>
    </source>
</evidence>
<name>A0ABT1AVZ4_9FLAO</name>
<dbReference type="InterPro" id="IPR004443">
    <property type="entry name" value="YjeF_N_dom"/>
</dbReference>
<evidence type="ECO:0000256" key="13">
    <source>
        <dbReference type="ARBA" id="ARBA00023268"/>
    </source>
</evidence>
<sequence>MKILSREQFYEADRRTLSAEGIPGEALMERAATRVFDWLHARLEGAPVPVFVFCGVGNNGGDGLVVARHLLDHGYTVDVFVVDYSQARSEDFLTNLKRLKGRKKWPEYLDQGSPLPEIPANGVIIDAIFGIGLNRPPDPWVADLIRHLNSSGAFVLSIDMPSGLYLHRVPEDPSAVVGADVLLTFMAPKLVFFLPQTGVFAERWEVLDIGQDPVYMEEAEAAYNLVGREMVRTFYRPRTKFSHKGTYGHALVLGGSHGKIGAVALAAKAALASGAGLVTACVPECGYVPLQAQLPEVMVLTTPGFSEHTELPDVGAAQVCGIGMGMGTGEPVQKAFLAWLEKMQTPVLLDADALNILSLHPADLHRIPGGSILTPHPGELKRLVGPWKDDFDKLEKALVFAGAHKCILVVKGAHTMVFAQGKGYVNTTGNPGMATAGSGDVLSGMITGLLAQGYEPLQAALLGVYLHGRAGDLGASRTGYEALTATEIISSISQAFLELSGPAGPDQKHTAGG</sequence>
<dbReference type="InterPro" id="IPR036652">
    <property type="entry name" value="YjeF_N_dom_sf"/>
</dbReference>
<dbReference type="InterPro" id="IPR030677">
    <property type="entry name" value="Nnr"/>
</dbReference>
<comment type="function">
    <text evidence="18">Catalyzes the epimerization of the S- and R-forms of NAD(P)HX, a damaged form of NAD(P)H that is a result of enzymatic or heat-dependent hydration. This is a prerequisite for the S-specific NAD(P)H-hydrate dehydratase to allow the repair of both epimers of NAD(P)HX.</text>
</comment>
<evidence type="ECO:0000256" key="3">
    <source>
        <dbReference type="ARBA" id="ARBA00006001"/>
    </source>
</evidence>
<comment type="catalytic activity">
    <reaction evidence="2 18 19">
        <text>(6R)-NADPHX = (6S)-NADPHX</text>
        <dbReference type="Rhea" id="RHEA:32227"/>
        <dbReference type="ChEBI" id="CHEBI:64076"/>
        <dbReference type="ChEBI" id="CHEBI:64077"/>
        <dbReference type="EC" id="5.1.99.6"/>
    </reaction>
</comment>
<evidence type="ECO:0000256" key="10">
    <source>
        <dbReference type="ARBA" id="ARBA00023027"/>
    </source>
</evidence>
<evidence type="ECO:0000256" key="17">
    <source>
        <dbReference type="HAMAP-Rule" id="MF_01965"/>
    </source>
</evidence>
<feature type="binding site" evidence="18">
    <location>
        <begin position="130"/>
        <end position="136"/>
    </location>
    <ligand>
        <name>(6S)-NADPHX</name>
        <dbReference type="ChEBI" id="CHEBI:64076"/>
    </ligand>
</feature>
<evidence type="ECO:0000256" key="12">
    <source>
        <dbReference type="ARBA" id="ARBA00023239"/>
    </source>
</evidence>
<dbReference type="EC" id="5.1.99.6" evidence="19"/>
<dbReference type="NCBIfam" id="TIGR00197">
    <property type="entry name" value="yjeF_nterm"/>
    <property type="match status" value="1"/>
</dbReference>
<evidence type="ECO:0000256" key="1">
    <source>
        <dbReference type="ARBA" id="ARBA00000013"/>
    </source>
</evidence>
<keyword evidence="13" id="KW-0511">Multifunctional enzyme</keyword>
<evidence type="ECO:0000256" key="5">
    <source>
        <dbReference type="ARBA" id="ARBA00022723"/>
    </source>
</evidence>
<dbReference type="RefSeq" id="WP_252740159.1">
    <property type="nucleotide sequence ID" value="NZ_JAMXIB010000002.1"/>
</dbReference>
<dbReference type="Gene3D" id="3.40.1190.20">
    <property type="match status" value="1"/>
</dbReference>
<keyword evidence="11 18" id="KW-0413">Isomerase</keyword>
<comment type="cofactor">
    <cofactor evidence="18 19">
        <name>K(+)</name>
        <dbReference type="ChEBI" id="CHEBI:29103"/>
    </cofactor>
    <text evidence="18 19">Binds 1 potassium ion per subunit.</text>
</comment>
<dbReference type="InterPro" id="IPR000631">
    <property type="entry name" value="CARKD"/>
</dbReference>
<feature type="binding site" evidence="17">
    <location>
        <position position="262"/>
    </location>
    <ligand>
        <name>(6S)-NADPHX</name>
        <dbReference type="ChEBI" id="CHEBI:64076"/>
    </ligand>
</feature>
<comment type="function">
    <text evidence="17">Catalyzes the dehydration of the S-form of NAD(P)HX at the expense of ADP, which is converted to AMP. Together with NAD(P)HX epimerase, which catalyzes the epimerization of the S- and R-forms, the enzyme allows the repair of both epimers of NAD(P)HX, a damaged form of NAD(P)H that is a result of enzymatic or heat-dependent hydration.</text>
</comment>
<feature type="binding site" evidence="18">
    <location>
        <begin position="58"/>
        <end position="62"/>
    </location>
    <ligand>
        <name>(6S)-NADPHX</name>
        <dbReference type="ChEBI" id="CHEBI:64076"/>
    </ligand>
</feature>
<dbReference type="HAMAP" id="MF_01966">
    <property type="entry name" value="NADHX_epimerase"/>
    <property type="match status" value="1"/>
</dbReference>
<gene>
    <name evidence="17" type="primary">nnrD</name>
    <name evidence="18" type="synonym">nnrE</name>
    <name evidence="22" type="ORF">NG653_02840</name>
</gene>
<dbReference type="EC" id="4.2.1.136" evidence="19"/>
<keyword evidence="7 17" id="KW-0067">ATP-binding</keyword>
<keyword evidence="6 17" id="KW-0547">Nucleotide-binding</keyword>
<comment type="subunit">
    <text evidence="17">Homotetramer.</text>
</comment>
<feature type="binding site" evidence="17">
    <location>
        <position position="376"/>
    </location>
    <ligand>
        <name>(6S)-NADPHX</name>
        <dbReference type="ChEBI" id="CHEBI:64076"/>
    </ligand>
</feature>
<evidence type="ECO:0000313" key="22">
    <source>
        <dbReference type="EMBL" id="MCO5723777.1"/>
    </source>
</evidence>
<evidence type="ECO:0000259" key="20">
    <source>
        <dbReference type="PROSITE" id="PS51383"/>
    </source>
</evidence>
<feature type="binding site" evidence="18">
    <location>
        <position position="126"/>
    </location>
    <ligand>
        <name>K(+)</name>
        <dbReference type="ChEBI" id="CHEBI:29103"/>
    </ligand>
</feature>
<dbReference type="PIRSF" id="PIRSF017184">
    <property type="entry name" value="Nnr"/>
    <property type="match status" value="1"/>
</dbReference>
<comment type="function">
    <text evidence="14 19">Bifunctional enzyme that catalyzes the epimerization of the S- and R-forms of NAD(P)HX and the dehydration of the S-form of NAD(P)HX at the expense of ADP, which is converted to AMP. This allows the repair of both epimers of NAD(P)HX, a damaged form of NAD(P)H that is a result of enzymatic or heat-dependent hydration.</text>
</comment>
<keyword evidence="12 17" id="KW-0456">Lyase</keyword>
<evidence type="ECO:0000256" key="18">
    <source>
        <dbReference type="HAMAP-Rule" id="MF_01966"/>
    </source>
</evidence>
<organism evidence="22 23">
    <name type="scientific">Robiginitalea marina</name>
    <dbReference type="NCBI Taxonomy" id="2954105"/>
    <lineage>
        <taxon>Bacteria</taxon>
        <taxon>Pseudomonadati</taxon>
        <taxon>Bacteroidota</taxon>
        <taxon>Flavobacteriia</taxon>
        <taxon>Flavobacteriales</taxon>
        <taxon>Flavobacteriaceae</taxon>
        <taxon>Robiginitalea</taxon>
    </lineage>
</organism>
<keyword evidence="23" id="KW-1185">Reference proteome</keyword>
<feature type="binding site" evidence="17">
    <location>
        <position position="439"/>
    </location>
    <ligand>
        <name>AMP</name>
        <dbReference type="ChEBI" id="CHEBI:456215"/>
    </ligand>
</feature>
<feature type="binding site" evidence="18">
    <location>
        <position position="159"/>
    </location>
    <ligand>
        <name>(6S)-NADPHX</name>
        <dbReference type="ChEBI" id="CHEBI:64076"/>
    </ligand>
</feature>
<dbReference type="PANTHER" id="PTHR12592">
    <property type="entry name" value="ATP-DEPENDENT (S)-NAD(P)H-HYDRATE DEHYDRATASE FAMILY MEMBER"/>
    <property type="match status" value="1"/>
</dbReference>
<keyword evidence="10 17" id="KW-0520">NAD</keyword>
<protein>
    <recommendedName>
        <fullName evidence="19">Bifunctional NAD(P)H-hydrate repair enzyme</fullName>
    </recommendedName>
    <alternativeName>
        <fullName evidence="19">Nicotinamide nucleotide repair protein</fullName>
    </alternativeName>
    <domain>
        <recommendedName>
            <fullName evidence="19">ADP-dependent (S)-NAD(P)H-hydrate dehydratase</fullName>
            <ecNumber evidence="19">4.2.1.136</ecNumber>
        </recommendedName>
        <alternativeName>
            <fullName evidence="19">ADP-dependent NAD(P)HX dehydratase</fullName>
        </alternativeName>
    </domain>
    <domain>
        <recommendedName>
            <fullName evidence="19">NAD(P)H-hydrate epimerase</fullName>
            <ecNumber evidence="19">5.1.99.6</ecNumber>
        </recommendedName>
    </domain>
</protein>
<dbReference type="InterPro" id="IPR029056">
    <property type="entry name" value="Ribokinase-like"/>
</dbReference>
<feature type="binding site" evidence="18">
    <location>
        <position position="162"/>
    </location>
    <ligand>
        <name>K(+)</name>
        <dbReference type="ChEBI" id="CHEBI:29103"/>
    </ligand>
</feature>
<comment type="catalytic activity">
    <reaction evidence="1 18 19">
        <text>(6R)-NADHX = (6S)-NADHX</text>
        <dbReference type="Rhea" id="RHEA:32215"/>
        <dbReference type="ChEBI" id="CHEBI:64074"/>
        <dbReference type="ChEBI" id="CHEBI:64075"/>
        <dbReference type="EC" id="5.1.99.6"/>
    </reaction>
</comment>
<dbReference type="PANTHER" id="PTHR12592:SF0">
    <property type="entry name" value="ATP-DEPENDENT (S)-NAD(P)H-HYDRATE DEHYDRATASE"/>
    <property type="match status" value="1"/>
</dbReference>
<feature type="binding site" evidence="17">
    <location>
        <position position="440"/>
    </location>
    <ligand>
        <name>(6S)-NADPHX</name>
        <dbReference type="ChEBI" id="CHEBI:64076"/>
    </ligand>
</feature>
<evidence type="ECO:0000313" key="23">
    <source>
        <dbReference type="Proteomes" id="UP001206312"/>
    </source>
</evidence>
<dbReference type="PROSITE" id="PS51385">
    <property type="entry name" value="YJEF_N"/>
    <property type="match status" value="1"/>
</dbReference>
<dbReference type="InterPro" id="IPR017953">
    <property type="entry name" value="Carbohydrate_kinase_pred_CS"/>
</dbReference>
<dbReference type="CDD" id="cd01171">
    <property type="entry name" value="YXKO-related"/>
    <property type="match status" value="1"/>
</dbReference>
<feature type="domain" description="YjeF N-terminal" evidence="21">
    <location>
        <begin position="9"/>
        <end position="217"/>
    </location>
</feature>
<dbReference type="HAMAP" id="MF_01965">
    <property type="entry name" value="NADHX_dehydratase"/>
    <property type="match status" value="1"/>
</dbReference>
<evidence type="ECO:0000256" key="2">
    <source>
        <dbReference type="ARBA" id="ARBA00000909"/>
    </source>
</evidence>
<comment type="similarity">
    <text evidence="17">Belongs to the NnrD/CARKD family.</text>
</comment>
<comment type="catalytic activity">
    <reaction evidence="15 17 19">
        <text>(6S)-NADHX + ADP = AMP + phosphate + NADH + H(+)</text>
        <dbReference type="Rhea" id="RHEA:32223"/>
        <dbReference type="ChEBI" id="CHEBI:15378"/>
        <dbReference type="ChEBI" id="CHEBI:43474"/>
        <dbReference type="ChEBI" id="CHEBI:57945"/>
        <dbReference type="ChEBI" id="CHEBI:64074"/>
        <dbReference type="ChEBI" id="CHEBI:456215"/>
        <dbReference type="ChEBI" id="CHEBI:456216"/>
        <dbReference type="EC" id="4.2.1.136"/>
    </reaction>
</comment>
<dbReference type="EMBL" id="JAMXIB010000002">
    <property type="protein sequence ID" value="MCO5723777.1"/>
    <property type="molecule type" value="Genomic_DNA"/>
</dbReference>
<feature type="domain" description="YjeF C-terminal" evidence="20">
    <location>
        <begin position="227"/>
        <end position="499"/>
    </location>
</feature>
<dbReference type="Pfam" id="PF01256">
    <property type="entry name" value="Carb_kinase"/>
    <property type="match status" value="1"/>
</dbReference>
<evidence type="ECO:0000256" key="7">
    <source>
        <dbReference type="ARBA" id="ARBA00022840"/>
    </source>
</evidence>
<reference evidence="22 23" key="1">
    <citation type="submission" date="2022-06" db="EMBL/GenBank/DDBJ databases">
        <authorList>
            <person name="Xuan X."/>
        </authorList>
    </citation>
    <scope>NUCLEOTIDE SEQUENCE [LARGE SCALE GENOMIC DNA]</scope>
    <source>
        <strain evidence="22 23">2V75</strain>
    </source>
</reference>
<keyword evidence="9 18" id="KW-0630">Potassium</keyword>
<comment type="caution">
    <text evidence="22">The sequence shown here is derived from an EMBL/GenBank/DDBJ whole genome shotgun (WGS) entry which is preliminary data.</text>
</comment>
<proteinExistence type="inferred from homology"/>
<dbReference type="Gene3D" id="3.40.50.10260">
    <property type="entry name" value="YjeF N-terminal domain"/>
    <property type="match status" value="1"/>
</dbReference>
<evidence type="ECO:0000256" key="16">
    <source>
        <dbReference type="ARBA" id="ARBA00049209"/>
    </source>
</evidence>
<dbReference type="SUPFAM" id="SSF53613">
    <property type="entry name" value="Ribokinase-like"/>
    <property type="match status" value="1"/>
</dbReference>
<dbReference type="NCBIfam" id="TIGR00196">
    <property type="entry name" value="yjeF_cterm"/>
    <property type="match status" value="1"/>
</dbReference>
<comment type="caution">
    <text evidence="18">Lacks conserved residue(s) required for the propagation of feature annotation.</text>
</comment>
<evidence type="ECO:0000256" key="11">
    <source>
        <dbReference type="ARBA" id="ARBA00023235"/>
    </source>
</evidence>
<dbReference type="SUPFAM" id="SSF64153">
    <property type="entry name" value="YjeF N-terminal domain-like"/>
    <property type="match status" value="1"/>
</dbReference>
<comment type="cofactor">
    <cofactor evidence="17">
        <name>Mg(2+)</name>
        <dbReference type="ChEBI" id="CHEBI:18420"/>
    </cofactor>
</comment>